<proteinExistence type="predicted"/>
<name>A0A7J6WJD5_THATH</name>
<dbReference type="AlphaFoldDB" id="A0A7J6WJD5"/>
<evidence type="ECO:0000256" key="2">
    <source>
        <dbReference type="SAM" id="Phobius"/>
    </source>
</evidence>
<protein>
    <submittedName>
        <fullName evidence="3">Glycosyl transferase, family 1 protein</fullName>
    </submittedName>
</protein>
<reference evidence="3 4" key="1">
    <citation type="submission" date="2020-06" db="EMBL/GenBank/DDBJ databases">
        <title>Transcriptomic and genomic resources for Thalictrum thalictroides and T. hernandezii: Facilitating candidate gene discovery in an emerging model plant lineage.</title>
        <authorList>
            <person name="Arias T."/>
            <person name="Riano-Pachon D.M."/>
            <person name="Di Stilio V.S."/>
        </authorList>
    </citation>
    <scope>NUCLEOTIDE SEQUENCE [LARGE SCALE GENOMIC DNA]</scope>
    <source>
        <strain evidence="4">cv. WT478/WT964</strain>
        <tissue evidence="3">Leaves</tissue>
    </source>
</reference>
<gene>
    <name evidence="3" type="ORF">FRX31_013663</name>
</gene>
<keyword evidence="2" id="KW-1133">Transmembrane helix</keyword>
<comment type="caution">
    <text evidence="3">The sequence shown here is derived from an EMBL/GenBank/DDBJ whole genome shotgun (WGS) entry which is preliminary data.</text>
</comment>
<accession>A0A7J6WJD5</accession>
<keyword evidence="3" id="KW-0808">Transferase</keyword>
<feature type="region of interest" description="Disordered" evidence="1">
    <location>
        <begin position="1"/>
        <end position="26"/>
    </location>
</feature>
<dbReference type="GO" id="GO:0016740">
    <property type="term" value="F:transferase activity"/>
    <property type="evidence" value="ECO:0007669"/>
    <property type="project" value="UniProtKB-KW"/>
</dbReference>
<feature type="transmembrane region" description="Helical" evidence="2">
    <location>
        <begin position="50"/>
        <end position="71"/>
    </location>
</feature>
<keyword evidence="4" id="KW-1185">Reference proteome</keyword>
<sequence>MGSLEVGIPSKRAPLLRSSSSSSGRTDRLPFFHKPRSRFARFLLFEKVDYLQWICTIAVFFFVVVLFQMFLPGSVMEKSGDYEVFDGVIRDDEWVKFKEIGGLEFGDGIRFEPSLKLLEKFQKEGTQVNLSRPMVRTGIRKPQLALVFADQSVEPGQLLMVSVAISLQEIGYAIKVYSLEDGPVHAVWKSLGVPVTILRNSYKAETAVDWLNYDGILVNSIGTKGIFSWYTYVTTY</sequence>
<evidence type="ECO:0000313" key="3">
    <source>
        <dbReference type="EMBL" id="KAF5196750.1"/>
    </source>
</evidence>
<keyword evidence="2" id="KW-0472">Membrane</keyword>
<evidence type="ECO:0000256" key="1">
    <source>
        <dbReference type="SAM" id="MobiDB-lite"/>
    </source>
</evidence>
<evidence type="ECO:0000313" key="4">
    <source>
        <dbReference type="Proteomes" id="UP000554482"/>
    </source>
</evidence>
<dbReference type="Proteomes" id="UP000554482">
    <property type="component" value="Unassembled WGS sequence"/>
</dbReference>
<keyword evidence="2" id="KW-0812">Transmembrane</keyword>
<dbReference type="OrthoDB" id="1938607at2759"/>
<dbReference type="EMBL" id="JABWDY010015569">
    <property type="protein sequence ID" value="KAF5196750.1"/>
    <property type="molecule type" value="Genomic_DNA"/>
</dbReference>
<dbReference type="PANTHER" id="PTHR46635">
    <property type="entry name" value="GLYCOSYL TRANSFERASE FAMILY 1 PROTEIN"/>
    <property type="match status" value="1"/>
</dbReference>
<organism evidence="3 4">
    <name type="scientific">Thalictrum thalictroides</name>
    <name type="common">Rue-anemone</name>
    <name type="synonym">Anemone thalictroides</name>
    <dbReference type="NCBI Taxonomy" id="46969"/>
    <lineage>
        <taxon>Eukaryota</taxon>
        <taxon>Viridiplantae</taxon>
        <taxon>Streptophyta</taxon>
        <taxon>Embryophyta</taxon>
        <taxon>Tracheophyta</taxon>
        <taxon>Spermatophyta</taxon>
        <taxon>Magnoliopsida</taxon>
        <taxon>Ranunculales</taxon>
        <taxon>Ranunculaceae</taxon>
        <taxon>Thalictroideae</taxon>
        <taxon>Thalictrum</taxon>
    </lineage>
</organism>
<dbReference type="PANTHER" id="PTHR46635:SF1">
    <property type="entry name" value="GLYCOSYL TRANSFERASE FAMILY 1 PROTEIN"/>
    <property type="match status" value="1"/>
</dbReference>